<dbReference type="VEuPathDB" id="AmoebaDB:NfTy_077950"/>
<gene>
    <name evidence="2" type="ORF">FDP41_006141</name>
</gene>
<keyword evidence="3" id="KW-1185">Reference proteome</keyword>
<dbReference type="RefSeq" id="XP_044559380.1">
    <property type="nucleotide sequence ID" value="XM_044709744.1"/>
</dbReference>
<proteinExistence type="predicted"/>
<dbReference type="InterPro" id="IPR024047">
    <property type="entry name" value="MM3350-like_sf"/>
</dbReference>
<accession>A0A6A5BC42</accession>
<sequence length="274" mass="31987">MKKCIEHLTHENNPNPKKRKVVPEEDSSSSDDDDVGGGLNYTTFCGLREQEYQKDKKDDEDQRERFAQMPKTDLIGLFFDDKLKYHRPPIHFDPELGTLISCSAKPSKKKREKFQKTVFGYCRECNEKVNGGLQAMKEHILSCPKLNDFKDNDICQDVVMRFKIYQKYADNWNKIYESDEDFMDNEVDNKHMDVPMYRVFKPSDVGKQFCYTYDFGSSTYLELELMSLSNETRNTIKLEYWQGITLPSTSVVSAREMPSGWRQLSLTCIVTHAK</sequence>
<feature type="region of interest" description="Disordered" evidence="1">
    <location>
        <begin position="1"/>
        <end position="39"/>
    </location>
</feature>
<evidence type="ECO:0000256" key="1">
    <source>
        <dbReference type="SAM" id="MobiDB-lite"/>
    </source>
</evidence>
<dbReference type="VEuPathDB" id="AmoebaDB:FDP41_006141"/>
<comment type="caution">
    <text evidence="2">The sequence shown here is derived from an EMBL/GenBank/DDBJ whole genome shotgun (WGS) entry which is preliminary data.</text>
</comment>
<dbReference type="VEuPathDB" id="AmoebaDB:NF0112760"/>
<evidence type="ECO:0000313" key="2">
    <source>
        <dbReference type="EMBL" id="KAF0974667.1"/>
    </source>
</evidence>
<dbReference type="GeneID" id="68113359"/>
<feature type="compositionally biased region" description="Basic and acidic residues" evidence="1">
    <location>
        <begin position="1"/>
        <end position="10"/>
    </location>
</feature>
<dbReference type="EMBL" id="VFQX01000051">
    <property type="protein sequence ID" value="KAF0974667.1"/>
    <property type="molecule type" value="Genomic_DNA"/>
</dbReference>
<dbReference type="SUPFAM" id="SSF159941">
    <property type="entry name" value="MM3350-like"/>
    <property type="match status" value="1"/>
</dbReference>
<feature type="compositionally biased region" description="Acidic residues" evidence="1">
    <location>
        <begin position="24"/>
        <end position="35"/>
    </location>
</feature>
<dbReference type="AlphaFoldDB" id="A0A6A5BC42"/>
<reference evidence="2 3" key="1">
    <citation type="journal article" date="2019" name="Sci. Rep.">
        <title>Nanopore sequencing improves the draft genome of the human pathogenic amoeba Naegleria fowleri.</title>
        <authorList>
            <person name="Liechti N."/>
            <person name="Schurch N."/>
            <person name="Bruggmann R."/>
            <person name="Wittwer M."/>
        </authorList>
    </citation>
    <scope>NUCLEOTIDE SEQUENCE [LARGE SCALE GENOMIC DNA]</scope>
    <source>
        <strain evidence="2 3">ATCC 30894</strain>
    </source>
</reference>
<dbReference type="Proteomes" id="UP000444721">
    <property type="component" value="Unassembled WGS sequence"/>
</dbReference>
<name>A0A6A5BC42_NAEFO</name>
<protein>
    <submittedName>
        <fullName evidence="2">Uncharacterized protein</fullName>
    </submittedName>
</protein>
<organism evidence="2 3">
    <name type="scientific">Naegleria fowleri</name>
    <name type="common">Brain eating amoeba</name>
    <dbReference type="NCBI Taxonomy" id="5763"/>
    <lineage>
        <taxon>Eukaryota</taxon>
        <taxon>Discoba</taxon>
        <taxon>Heterolobosea</taxon>
        <taxon>Tetramitia</taxon>
        <taxon>Eutetramitia</taxon>
        <taxon>Vahlkampfiidae</taxon>
        <taxon>Naegleria</taxon>
    </lineage>
</organism>
<evidence type="ECO:0000313" key="3">
    <source>
        <dbReference type="Proteomes" id="UP000444721"/>
    </source>
</evidence>